<gene>
    <name evidence="1" type="ORF">LCGC14_0741660</name>
</gene>
<sequence length="37" mass="4258">MKAIKPLLIPKMIKLKRQFLSDNTIANRMGFIGKDIN</sequence>
<comment type="caution">
    <text evidence="1">The sequence shown here is derived from an EMBL/GenBank/DDBJ whole genome shotgun (WGS) entry which is preliminary data.</text>
</comment>
<dbReference type="AlphaFoldDB" id="A0A0F9QRH2"/>
<name>A0A0F9QRH2_9ZZZZ</name>
<reference evidence="1" key="1">
    <citation type="journal article" date="2015" name="Nature">
        <title>Complex archaea that bridge the gap between prokaryotes and eukaryotes.</title>
        <authorList>
            <person name="Spang A."/>
            <person name="Saw J.H."/>
            <person name="Jorgensen S.L."/>
            <person name="Zaremba-Niedzwiedzka K."/>
            <person name="Martijn J."/>
            <person name="Lind A.E."/>
            <person name="van Eijk R."/>
            <person name="Schleper C."/>
            <person name="Guy L."/>
            <person name="Ettema T.J."/>
        </authorList>
    </citation>
    <scope>NUCLEOTIDE SEQUENCE</scope>
</reference>
<dbReference type="EMBL" id="LAZR01001754">
    <property type="protein sequence ID" value="KKN39592.1"/>
    <property type="molecule type" value="Genomic_DNA"/>
</dbReference>
<accession>A0A0F9QRH2</accession>
<organism evidence="1">
    <name type="scientific">marine sediment metagenome</name>
    <dbReference type="NCBI Taxonomy" id="412755"/>
    <lineage>
        <taxon>unclassified sequences</taxon>
        <taxon>metagenomes</taxon>
        <taxon>ecological metagenomes</taxon>
    </lineage>
</organism>
<evidence type="ECO:0000313" key="1">
    <source>
        <dbReference type="EMBL" id="KKN39592.1"/>
    </source>
</evidence>
<protein>
    <submittedName>
        <fullName evidence="1">Uncharacterized protein</fullName>
    </submittedName>
</protein>
<proteinExistence type="predicted"/>